<dbReference type="SUPFAM" id="SSF46689">
    <property type="entry name" value="Homeodomain-like"/>
    <property type="match status" value="1"/>
</dbReference>
<dbReference type="Pfam" id="PF00440">
    <property type="entry name" value="TetR_N"/>
    <property type="match status" value="1"/>
</dbReference>
<dbReference type="Proteomes" id="UP000243077">
    <property type="component" value="Chromosome"/>
</dbReference>
<keyword evidence="1 2" id="KW-0238">DNA-binding</keyword>
<organism evidence="4 5">
    <name type="scientific">Pontimonas salivibrio</name>
    <dbReference type="NCBI Taxonomy" id="1159327"/>
    <lineage>
        <taxon>Bacteria</taxon>
        <taxon>Bacillati</taxon>
        <taxon>Actinomycetota</taxon>
        <taxon>Actinomycetes</taxon>
        <taxon>Micrococcales</taxon>
        <taxon>Microbacteriaceae</taxon>
        <taxon>Pontimonas</taxon>
    </lineage>
</organism>
<feature type="DNA-binding region" description="H-T-H motif" evidence="2">
    <location>
        <begin position="30"/>
        <end position="49"/>
    </location>
</feature>
<name>A0A2L2BQC2_9MICO</name>
<evidence type="ECO:0000313" key="4">
    <source>
        <dbReference type="EMBL" id="AVG23848.1"/>
    </source>
</evidence>
<proteinExistence type="predicted"/>
<dbReference type="GO" id="GO:0003700">
    <property type="term" value="F:DNA-binding transcription factor activity"/>
    <property type="evidence" value="ECO:0007669"/>
    <property type="project" value="TreeGrafter"/>
</dbReference>
<dbReference type="KEGG" id="psai:C3B54_11875"/>
<protein>
    <submittedName>
        <fullName evidence="4">AcrR-like transcription factor</fullName>
    </submittedName>
</protein>
<keyword evidence="5" id="KW-1185">Reference proteome</keyword>
<feature type="domain" description="HTH tetR-type" evidence="3">
    <location>
        <begin position="7"/>
        <end position="67"/>
    </location>
</feature>
<evidence type="ECO:0000259" key="3">
    <source>
        <dbReference type="PROSITE" id="PS50977"/>
    </source>
</evidence>
<evidence type="ECO:0000313" key="5">
    <source>
        <dbReference type="Proteomes" id="UP000243077"/>
    </source>
</evidence>
<dbReference type="RefSeq" id="WP_104913403.1">
    <property type="nucleotide sequence ID" value="NZ_CP026923.1"/>
</dbReference>
<gene>
    <name evidence="4" type="ORF">C3B54_11875</name>
</gene>
<evidence type="ECO:0000256" key="1">
    <source>
        <dbReference type="ARBA" id="ARBA00023125"/>
    </source>
</evidence>
<dbReference type="PANTHER" id="PTHR30055:SF226">
    <property type="entry name" value="HTH-TYPE TRANSCRIPTIONAL REGULATOR PKSA"/>
    <property type="match status" value="1"/>
</dbReference>
<dbReference type="PROSITE" id="PS50977">
    <property type="entry name" value="HTH_TETR_2"/>
    <property type="match status" value="1"/>
</dbReference>
<dbReference type="PANTHER" id="PTHR30055">
    <property type="entry name" value="HTH-TYPE TRANSCRIPTIONAL REGULATOR RUTR"/>
    <property type="match status" value="1"/>
</dbReference>
<dbReference type="AlphaFoldDB" id="A0A2L2BQC2"/>
<dbReference type="Gene3D" id="1.10.357.10">
    <property type="entry name" value="Tetracycline Repressor, domain 2"/>
    <property type="match status" value="1"/>
</dbReference>
<dbReference type="InterPro" id="IPR050109">
    <property type="entry name" value="HTH-type_TetR-like_transc_reg"/>
</dbReference>
<dbReference type="EMBL" id="CP026923">
    <property type="protein sequence ID" value="AVG23848.1"/>
    <property type="molecule type" value="Genomic_DNA"/>
</dbReference>
<reference evidence="4 5" key="1">
    <citation type="submission" date="2018-02" db="EMBL/GenBank/DDBJ databases">
        <title>Complete genome of the streamlined marine actinobacterium Pontimonas salivibrio CL-TW6 adapted to coastal planktonic lifestype.</title>
        <authorList>
            <person name="Cho B.C."/>
            <person name="Hardies S.C."/>
            <person name="Jang G.I."/>
            <person name="Hwang C.Y."/>
        </authorList>
    </citation>
    <scope>NUCLEOTIDE SEQUENCE [LARGE SCALE GENOMIC DNA]</scope>
    <source>
        <strain evidence="4 5">CL-TW6</strain>
    </source>
</reference>
<dbReference type="InterPro" id="IPR001647">
    <property type="entry name" value="HTH_TetR"/>
</dbReference>
<accession>A0A2L2BQC2</accession>
<dbReference type="SMR" id="A0A2L2BQC2"/>
<evidence type="ECO:0000256" key="2">
    <source>
        <dbReference type="PROSITE-ProRule" id="PRU00335"/>
    </source>
</evidence>
<dbReference type="InterPro" id="IPR009057">
    <property type="entry name" value="Homeodomain-like_sf"/>
</dbReference>
<sequence length="197" mass="21223">MHTPTYDKRQSTIVDVARAIVAGHGPEAVTMSALAEGTGLSRPAIYQYFSSSAHVLGELVLNDMADLSNEVERIVGAIDEPTEQIRAWIHYCLAYLSTGEHQAIMTIGRSSLPEEHLGVVKAMHGFFMEQLVRPLDQLGVEDARSLCGMIYGAVSAAAGRIAEGGEFLTEARLLETFVDAGLESTLANRQAHLPAAD</sequence>
<dbReference type="GO" id="GO:0000976">
    <property type="term" value="F:transcription cis-regulatory region binding"/>
    <property type="evidence" value="ECO:0007669"/>
    <property type="project" value="TreeGrafter"/>
</dbReference>